<evidence type="ECO:0000313" key="2">
    <source>
        <dbReference type="EMBL" id="KAF7258033.1"/>
    </source>
</evidence>
<keyword evidence="1" id="KW-0812">Transmembrane</keyword>
<sequence length="83" mass="9566">MFLYVTVSWSILFFSMFIPKPYLYHIGIGTVSLQGTFLAITLGVINKQPLMYYLKALHGKNEGIPVNTDTYQFSLYVLFFVMN</sequence>
<feature type="transmembrane region" description="Helical" evidence="1">
    <location>
        <begin position="22"/>
        <end position="45"/>
    </location>
</feature>
<gene>
    <name evidence="2" type="ORF">EG68_04289</name>
</gene>
<comment type="caution">
    <text evidence="2">The sequence shown here is derived from an EMBL/GenBank/DDBJ whole genome shotgun (WGS) entry which is preliminary data.</text>
</comment>
<reference evidence="2" key="1">
    <citation type="submission" date="2019-07" db="EMBL/GenBank/DDBJ databases">
        <title>Annotation for the trematode Paragonimus miyazaki's.</title>
        <authorList>
            <person name="Choi Y.-J."/>
        </authorList>
    </citation>
    <scope>NUCLEOTIDE SEQUENCE</scope>
    <source>
        <strain evidence="2">Japan</strain>
    </source>
</reference>
<dbReference type="AlphaFoldDB" id="A0A8S9YY56"/>
<accession>A0A8S9YY56</accession>
<keyword evidence="1" id="KW-1133">Transmembrane helix</keyword>
<proteinExistence type="predicted"/>
<protein>
    <submittedName>
        <fullName evidence="2">Uncharacterized protein</fullName>
    </submittedName>
</protein>
<keyword evidence="3" id="KW-1185">Reference proteome</keyword>
<organism evidence="2 3">
    <name type="scientific">Paragonimus skrjabini miyazakii</name>
    <dbReference type="NCBI Taxonomy" id="59628"/>
    <lineage>
        <taxon>Eukaryota</taxon>
        <taxon>Metazoa</taxon>
        <taxon>Spiralia</taxon>
        <taxon>Lophotrochozoa</taxon>
        <taxon>Platyhelminthes</taxon>
        <taxon>Trematoda</taxon>
        <taxon>Digenea</taxon>
        <taxon>Plagiorchiida</taxon>
        <taxon>Troglotremata</taxon>
        <taxon>Troglotrematidae</taxon>
        <taxon>Paragonimus</taxon>
    </lineage>
</organism>
<keyword evidence="1" id="KW-0472">Membrane</keyword>
<dbReference type="EMBL" id="JTDE01001994">
    <property type="protein sequence ID" value="KAF7258033.1"/>
    <property type="molecule type" value="Genomic_DNA"/>
</dbReference>
<name>A0A8S9YY56_9TREM</name>
<evidence type="ECO:0000256" key="1">
    <source>
        <dbReference type="SAM" id="Phobius"/>
    </source>
</evidence>
<evidence type="ECO:0000313" key="3">
    <source>
        <dbReference type="Proteomes" id="UP000822476"/>
    </source>
</evidence>
<dbReference type="Proteomes" id="UP000822476">
    <property type="component" value="Unassembled WGS sequence"/>
</dbReference>